<name>A0A1V9DHG0_9GAMM</name>
<organism evidence="1 2">
    <name type="scientific">Pantoea latae</name>
    <dbReference type="NCBI Taxonomy" id="1964541"/>
    <lineage>
        <taxon>Bacteria</taxon>
        <taxon>Pseudomonadati</taxon>
        <taxon>Pseudomonadota</taxon>
        <taxon>Gammaproteobacteria</taxon>
        <taxon>Enterobacterales</taxon>
        <taxon>Erwiniaceae</taxon>
        <taxon>Pantoea</taxon>
    </lineage>
</organism>
<evidence type="ECO:0000313" key="1">
    <source>
        <dbReference type="EMBL" id="OQP33215.1"/>
    </source>
</evidence>
<dbReference type="Proteomes" id="UP000192769">
    <property type="component" value="Unassembled WGS sequence"/>
</dbReference>
<comment type="caution">
    <text evidence="1">The sequence shown here is derived from an EMBL/GenBank/DDBJ whole genome shotgun (WGS) entry which is preliminary data.</text>
</comment>
<keyword evidence="2" id="KW-1185">Reference proteome</keyword>
<protein>
    <recommendedName>
        <fullName evidence="3">Fumarase D</fullName>
    </recommendedName>
</protein>
<evidence type="ECO:0000313" key="2">
    <source>
        <dbReference type="Proteomes" id="UP000192769"/>
    </source>
</evidence>
<sequence length="77" mass="8232">MSTNHDDKLANILMGEAIMALLEQGSPVYAEQVKAKLLAMAASERSAIRKQACLRAIDELPGADPRNAAPESDSTVH</sequence>
<dbReference type="AlphaFoldDB" id="A0A1V9DHG0"/>
<evidence type="ECO:0008006" key="3">
    <source>
        <dbReference type="Google" id="ProtNLM"/>
    </source>
</evidence>
<proteinExistence type="predicted"/>
<dbReference type="EMBL" id="MWUE01000017">
    <property type="protein sequence ID" value="OQP33215.1"/>
    <property type="molecule type" value="Genomic_DNA"/>
</dbReference>
<accession>A0A1V9DHG0</accession>
<dbReference type="OrthoDB" id="6539751at2"/>
<dbReference type="RefSeq" id="WP_081139468.1">
    <property type="nucleotide sequence ID" value="NZ_MWUE01000017.1"/>
</dbReference>
<gene>
    <name evidence="1" type="ORF">B2J69_11720</name>
</gene>
<reference evidence="1 2" key="1">
    <citation type="submission" date="2017-02" db="EMBL/GenBank/DDBJ databases">
        <title>Whole genome shotgun sequence of Pantoea agglomerans strain AS1 isolated from a cycad, Zamia floridana in Central Florida, USA.</title>
        <authorList>
            <person name="Lata P."/>
            <person name="Govindarajan S."/>
            <person name="Qi F."/>
            <person name="Li J.-L."/>
            <person name="Maurya S.K."/>
            <person name="Sahoo M.K."/>
        </authorList>
    </citation>
    <scope>NUCLEOTIDE SEQUENCE [LARGE SCALE GENOMIC DNA]</scope>
    <source>
        <strain evidence="1 2">AS1</strain>
    </source>
</reference>